<sequence length="271" mass="30417">MQRELTVEQGFENLATRIANDSRDLEAIRVQPDSPVWDEDAFLAPVYRPFSLCTKQPLGSALDHLEVVAETFHALGQPHSFAESTLIRTAITASSYALWLLSLEPTQRRLRVLQFSFKDYDMWAGFVRTESRNPEAPEDLVNTAPAVLDELNERRTWIVKQANDILIGDEPRTVREYRKDLPTDTAVVKEAGTRVLGAWRFLSGYAHGLPWATLANQVQVPGTEPHPETGAITVHQHGNPEQLLDAAFYTIEVIEQATARYRLLCHGESGA</sequence>
<dbReference type="EMBL" id="BQYH01000029">
    <property type="protein sequence ID" value="GKU74120.1"/>
    <property type="molecule type" value="Genomic_DNA"/>
</dbReference>
<dbReference type="EMBL" id="BFCH01000021">
    <property type="protein sequence ID" value="GBG39668.1"/>
    <property type="molecule type" value="Genomic_DNA"/>
</dbReference>
<dbReference type="AlphaFoldDB" id="A0AA37UV70"/>
<protein>
    <submittedName>
        <fullName evidence="2">Uncharacterized protein</fullName>
    </submittedName>
</protein>
<evidence type="ECO:0000313" key="3">
    <source>
        <dbReference type="Proteomes" id="UP000245060"/>
    </source>
</evidence>
<reference evidence="1" key="1">
    <citation type="journal article" date="2018" name="Genome Announc.">
        <title>Draft Genome Sequence of Mycobacterium montefiorense Isolated from Japanese Black Salamander (Hynobius nigrescens).</title>
        <authorList>
            <person name="Fukano H."/>
            <person name="Yoshida M."/>
            <person name="Shimizu A."/>
            <person name="Iwao H."/>
            <person name="Katayama Y."/>
            <person name="Omatsu T."/>
            <person name="Mizutani T."/>
            <person name="Kurata O."/>
            <person name="Wada S."/>
            <person name="Hoshino Y."/>
        </authorList>
    </citation>
    <scope>NUCLEOTIDE SEQUENCE</scope>
    <source>
        <strain evidence="1">BS</strain>
    </source>
</reference>
<reference evidence="3" key="2">
    <citation type="submission" date="2018-04" db="EMBL/GenBank/DDBJ databases">
        <title>Draft genome sequence of Mycobacterium montefiorense isolated from Japanese black salamander.</title>
        <authorList>
            <person name="Fukano H."/>
            <person name="Yoshida M."/>
            <person name="Shimizu A."/>
            <person name="Iwao H."/>
            <person name="Kurata O."/>
            <person name="Katayama Y."/>
            <person name="Omatsu T."/>
            <person name="Mizutani T."/>
            <person name="Wada S."/>
            <person name="Hoshino Y."/>
        </authorList>
    </citation>
    <scope>NUCLEOTIDE SEQUENCE [LARGE SCALE GENOMIC DNA]</scope>
    <source>
        <strain evidence="3">BS</strain>
    </source>
</reference>
<name>A0AA37UV70_9MYCO</name>
<evidence type="ECO:0000313" key="4">
    <source>
        <dbReference type="Proteomes" id="UP001139505"/>
    </source>
</evidence>
<dbReference type="Proteomes" id="UP000245060">
    <property type="component" value="Unassembled WGS sequence"/>
</dbReference>
<comment type="caution">
    <text evidence="2">The sequence shown here is derived from an EMBL/GenBank/DDBJ whole genome shotgun (WGS) entry which is preliminary data.</text>
</comment>
<proteinExistence type="predicted"/>
<evidence type="ECO:0000313" key="1">
    <source>
        <dbReference type="EMBL" id="GBG39668.1"/>
    </source>
</evidence>
<accession>A0AA37UV70</accession>
<evidence type="ECO:0000313" key="2">
    <source>
        <dbReference type="EMBL" id="GKU74120.1"/>
    </source>
</evidence>
<dbReference type="Proteomes" id="UP001139505">
    <property type="component" value="Unassembled WGS sequence"/>
</dbReference>
<reference evidence="2" key="4">
    <citation type="submission" date="2022-04" db="EMBL/GenBank/DDBJ databases">
        <authorList>
            <person name="Komine T."/>
            <person name="Fukano H."/>
            <person name="Wada S."/>
        </authorList>
    </citation>
    <scope>NUCLEOTIDE SEQUENCE</scope>
    <source>
        <strain evidence="2">NJB18185</strain>
    </source>
</reference>
<organism evidence="2 4">
    <name type="scientific">Mycobacterium montefiorense</name>
    <dbReference type="NCBI Taxonomy" id="154654"/>
    <lineage>
        <taxon>Bacteria</taxon>
        <taxon>Bacillati</taxon>
        <taxon>Actinomycetota</taxon>
        <taxon>Actinomycetes</taxon>
        <taxon>Mycobacteriales</taxon>
        <taxon>Mycobacteriaceae</taxon>
        <taxon>Mycobacterium</taxon>
        <taxon>Mycobacterium simiae complex</taxon>
    </lineage>
</organism>
<keyword evidence="3" id="KW-1185">Reference proteome</keyword>
<gene>
    <name evidence="1" type="ORF">MmonteBS_40400</name>
    <name evidence="2" type="ORF">NJB18185_38910</name>
</gene>
<reference evidence="2" key="3">
    <citation type="journal article" date="2022" name="Microbiol. Resour. Announc.">
        <title>Draft Genome Sequences of Eight Mycobacterium montefiorense Strains Isolated from Salamanders in Captivity.</title>
        <authorList>
            <person name="Komine T."/>
            <person name="Ihara H."/>
            <person name="Fukano H."/>
            <person name="Hoshino Y."/>
            <person name="Kurata O."/>
            <person name="Wada S."/>
        </authorList>
    </citation>
    <scope>NUCLEOTIDE SEQUENCE</scope>
    <source>
        <strain evidence="2">NJB18185</strain>
    </source>
</reference>